<evidence type="ECO:0000313" key="2">
    <source>
        <dbReference type="Proteomes" id="UP000030108"/>
    </source>
</evidence>
<dbReference type="PANTHER" id="PTHR19959">
    <property type="entry name" value="KINESIN LIGHT CHAIN"/>
    <property type="match status" value="1"/>
</dbReference>
<dbReference type="SMART" id="SM00028">
    <property type="entry name" value="TPR"/>
    <property type="match status" value="5"/>
</dbReference>
<dbReference type="Pfam" id="PF13181">
    <property type="entry name" value="TPR_8"/>
    <property type="match status" value="1"/>
</dbReference>
<dbReference type="EMBL" id="JATN01000317">
    <property type="protein sequence ID" value="EUC62778.1"/>
    <property type="molecule type" value="Genomic_DNA"/>
</dbReference>
<dbReference type="Gene3D" id="1.25.40.10">
    <property type="entry name" value="Tetratricopeptide repeat domain"/>
    <property type="match status" value="1"/>
</dbReference>
<gene>
    <name evidence="1" type="ORF">RSOL_454850</name>
</gene>
<name>X8JIK2_9AGAM</name>
<organism evidence="1 2">
    <name type="scientific">Rhizoctonia solani AG-3 Rhs1AP</name>
    <dbReference type="NCBI Taxonomy" id="1086054"/>
    <lineage>
        <taxon>Eukaryota</taxon>
        <taxon>Fungi</taxon>
        <taxon>Dikarya</taxon>
        <taxon>Basidiomycota</taxon>
        <taxon>Agaricomycotina</taxon>
        <taxon>Agaricomycetes</taxon>
        <taxon>Cantharellales</taxon>
        <taxon>Ceratobasidiaceae</taxon>
        <taxon>Rhizoctonia</taxon>
    </lineage>
</organism>
<feature type="non-terminal residue" evidence="1">
    <location>
        <position position="544"/>
    </location>
</feature>
<sequence length="544" mass="60976">MLANLGVSHCNQFERLGELGDLEKAIEHQSRALALAPNSHSRLPAILANLGVSHINRFDRLGELDDLDKAIKYKSSAIAMTPDGHPHLQTMLANLGVSHSNRFYRLGEIGDLEKAIEYKSRAVALTPDDHPDLSSLLTNLGVSHKNRFQCLGELNDLEKAIEYQSRALALTPDSHPHLSIMLSYLSKSHNSRFERLGELGDLEKAIECNVCALELIDDDHPAICQRHFVLALSYVYYYEHTNSISHLQDSLHSFRISCRSAVGAPRTRFRYARQWTIHASRHSALNSIEAYQTTIDLLPQFIWLGATISQRYQDLLTVQTLAVDAAAAAIVSAEYALALEWLENARCVVWNQHLMLRSPLDQLQSSHPALATRLKIVTEQLHNAGSESREAMLSSDLMAEEMVAQEHRRLAKEHDKLLTQARTLPNFEDFLRPIKVARLIGSTGHGPIIVINCDKDRCDALIILPGESDVSNLSLPDFSANKARDARSMIESSLKRQGLRERGVRVRQELGVTEGFKSALGMIWNDLVKPTLDFWATRCVQVTR</sequence>
<dbReference type="InterPro" id="IPR011990">
    <property type="entry name" value="TPR-like_helical_dom_sf"/>
</dbReference>
<dbReference type="AlphaFoldDB" id="X8JIK2"/>
<dbReference type="InterPro" id="IPR019734">
    <property type="entry name" value="TPR_rpt"/>
</dbReference>
<dbReference type="PANTHER" id="PTHR19959:SF119">
    <property type="entry name" value="FUNGAL LIPASE-LIKE DOMAIN-CONTAINING PROTEIN"/>
    <property type="match status" value="1"/>
</dbReference>
<proteinExistence type="predicted"/>
<protein>
    <submittedName>
        <fullName evidence="1">Aromatic di-alanine and TPR containing protein, putative</fullName>
    </submittedName>
</protein>
<comment type="caution">
    <text evidence="1">The sequence shown here is derived from an EMBL/GenBank/DDBJ whole genome shotgun (WGS) entry which is preliminary data.</text>
</comment>
<dbReference type="Proteomes" id="UP000030108">
    <property type="component" value="Unassembled WGS sequence"/>
</dbReference>
<reference evidence="2" key="1">
    <citation type="journal article" date="2014" name="Genome Announc.">
        <title>Draft genome sequence of the plant-pathogenic soil fungus Rhizoctonia solani anastomosis group 3 strain Rhs1AP.</title>
        <authorList>
            <person name="Cubeta M.A."/>
            <person name="Thomas E."/>
            <person name="Dean R.A."/>
            <person name="Jabaji S."/>
            <person name="Neate S.M."/>
            <person name="Tavantzis S."/>
            <person name="Toda T."/>
            <person name="Vilgalys R."/>
            <person name="Bharathan N."/>
            <person name="Fedorova-Abrams N."/>
            <person name="Pakala S.B."/>
            <person name="Pakala S.M."/>
            <person name="Zafar N."/>
            <person name="Joardar V."/>
            <person name="Losada L."/>
            <person name="Nierman W.C."/>
        </authorList>
    </citation>
    <scope>NUCLEOTIDE SEQUENCE [LARGE SCALE GENOMIC DNA]</scope>
    <source>
        <strain evidence="2">AG-3</strain>
    </source>
</reference>
<dbReference type="SUPFAM" id="SSF81901">
    <property type="entry name" value="HCP-like"/>
    <property type="match status" value="1"/>
</dbReference>
<accession>X8JIK2</accession>
<evidence type="ECO:0000313" key="1">
    <source>
        <dbReference type="EMBL" id="EUC62778.1"/>
    </source>
</evidence>